<dbReference type="AlphaFoldDB" id="A0AAD7CEE1"/>
<reference evidence="1" key="1">
    <citation type="submission" date="2023-03" db="EMBL/GenBank/DDBJ databases">
        <title>Massive genome expansion in bonnet fungi (Mycena s.s.) driven by repeated elements and novel gene families across ecological guilds.</title>
        <authorList>
            <consortium name="Lawrence Berkeley National Laboratory"/>
            <person name="Harder C.B."/>
            <person name="Miyauchi S."/>
            <person name="Viragh M."/>
            <person name="Kuo A."/>
            <person name="Thoen E."/>
            <person name="Andreopoulos B."/>
            <person name="Lu D."/>
            <person name="Skrede I."/>
            <person name="Drula E."/>
            <person name="Henrissat B."/>
            <person name="Morin E."/>
            <person name="Kohler A."/>
            <person name="Barry K."/>
            <person name="LaButti K."/>
            <person name="Morin E."/>
            <person name="Salamov A."/>
            <person name="Lipzen A."/>
            <person name="Mereny Z."/>
            <person name="Hegedus B."/>
            <person name="Baldrian P."/>
            <person name="Stursova M."/>
            <person name="Weitz H."/>
            <person name="Taylor A."/>
            <person name="Grigoriev I.V."/>
            <person name="Nagy L.G."/>
            <person name="Martin F."/>
            <person name="Kauserud H."/>
        </authorList>
    </citation>
    <scope>NUCLEOTIDE SEQUENCE</scope>
    <source>
        <strain evidence="1">9284</strain>
    </source>
</reference>
<evidence type="ECO:0000313" key="1">
    <source>
        <dbReference type="EMBL" id="KAJ7644771.1"/>
    </source>
</evidence>
<name>A0AAD7CEE1_9AGAR</name>
<evidence type="ECO:0000313" key="2">
    <source>
        <dbReference type="Proteomes" id="UP001221142"/>
    </source>
</evidence>
<protein>
    <submittedName>
        <fullName evidence="1">Uncharacterized protein</fullName>
    </submittedName>
</protein>
<organism evidence="1 2">
    <name type="scientific">Roridomyces roridus</name>
    <dbReference type="NCBI Taxonomy" id="1738132"/>
    <lineage>
        <taxon>Eukaryota</taxon>
        <taxon>Fungi</taxon>
        <taxon>Dikarya</taxon>
        <taxon>Basidiomycota</taxon>
        <taxon>Agaricomycotina</taxon>
        <taxon>Agaricomycetes</taxon>
        <taxon>Agaricomycetidae</taxon>
        <taxon>Agaricales</taxon>
        <taxon>Marasmiineae</taxon>
        <taxon>Mycenaceae</taxon>
        <taxon>Roridomyces</taxon>
    </lineage>
</organism>
<keyword evidence="2" id="KW-1185">Reference proteome</keyword>
<sequence length="131" mass="14685">MERAFSAVLPFLHVRKLTVTMSFYFMPQNIAIFSKFPSVRVLKLDAWQGKQDAIAILPSSERPSVPASDVLPLLEEYICNCDPLHLFLGRPALTRLVISYGCTPAQLVQQYGTYTFSVATDMLDAQKLTTL</sequence>
<accession>A0AAD7CEE1</accession>
<gene>
    <name evidence="1" type="ORF">FB45DRAFT_1021514</name>
</gene>
<proteinExistence type="predicted"/>
<comment type="caution">
    <text evidence="1">The sequence shown here is derived from an EMBL/GenBank/DDBJ whole genome shotgun (WGS) entry which is preliminary data.</text>
</comment>
<dbReference type="EMBL" id="JARKIF010000003">
    <property type="protein sequence ID" value="KAJ7644771.1"/>
    <property type="molecule type" value="Genomic_DNA"/>
</dbReference>
<dbReference type="Proteomes" id="UP001221142">
    <property type="component" value="Unassembled WGS sequence"/>
</dbReference>